<feature type="region of interest" description="Disordered" evidence="1">
    <location>
        <begin position="50"/>
        <end position="76"/>
    </location>
</feature>
<keyword evidence="3" id="KW-1185">Reference proteome</keyword>
<dbReference type="EMBL" id="VTDN01000001">
    <property type="protein sequence ID" value="MEB5475484.1"/>
    <property type="molecule type" value="Genomic_DNA"/>
</dbReference>
<organism evidence="2 3">
    <name type="scientific">Acinetobacter pollinis</name>
    <dbReference type="NCBI Taxonomy" id="2605270"/>
    <lineage>
        <taxon>Bacteria</taxon>
        <taxon>Pseudomonadati</taxon>
        <taxon>Pseudomonadota</taxon>
        <taxon>Gammaproteobacteria</taxon>
        <taxon>Moraxellales</taxon>
        <taxon>Moraxellaceae</taxon>
        <taxon>Acinetobacter</taxon>
    </lineage>
</organism>
<gene>
    <name evidence="2" type="ORF">I2F25_00205</name>
</gene>
<protein>
    <recommendedName>
        <fullName evidence="4">Threonine dehydratase</fullName>
    </recommendedName>
</protein>
<sequence length="112" mass="12452">MTTEHNDHHVHGKSCGHTAIKHDDHVDYLVDGHLQNETQGEHVLSVNDQNPEECTQGHECSGHEKGHVHGPNCGHEAVPHGDHVDYLVDGHLHHQHNGHCDNHGPVEVLEKK</sequence>
<evidence type="ECO:0000313" key="2">
    <source>
        <dbReference type="EMBL" id="MEB5475484.1"/>
    </source>
</evidence>
<evidence type="ECO:0008006" key="4">
    <source>
        <dbReference type="Google" id="ProtNLM"/>
    </source>
</evidence>
<comment type="caution">
    <text evidence="2">The sequence shown here is derived from an EMBL/GenBank/DDBJ whole genome shotgun (WGS) entry which is preliminary data.</text>
</comment>
<accession>A0ABU6DNP2</accession>
<dbReference type="RefSeq" id="WP_277094666.1">
    <property type="nucleotide sequence ID" value="NZ_VTDN01000001.1"/>
</dbReference>
<proteinExistence type="predicted"/>
<evidence type="ECO:0000256" key="1">
    <source>
        <dbReference type="SAM" id="MobiDB-lite"/>
    </source>
</evidence>
<reference evidence="2 3" key="1">
    <citation type="submission" date="2019-08" db="EMBL/GenBank/DDBJ databases">
        <title>Five species of Acinetobacter isolated from floral nectar and animal pollinators.</title>
        <authorList>
            <person name="Hendry T.A."/>
        </authorList>
    </citation>
    <scope>NUCLEOTIDE SEQUENCE [LARGE SCALE GENOMIC DNA]</scope>
    <source>
        <strain evidence="2 3">MD18.27</strain>
    </source>
</reference>
<evidence type="ECO:0000313" key="3">
    <source>
        <dbReference type="Proteomes" id="UP001339883"/>
    </source>
</evidence>
<dbReference type="Proteomes" id="UP001339883">
    <property type="component" value="Unassembled WGS sequence"/>
</dbReference>
<name>A0ABU6DNP2_9GAMM</name>